<dbReference type="Pfam" id="PF07521">
    <property type="entry name" value="RMMBL"/>
    <property type="match status" value="1"/>
</dbReference>
<gene>
    <name evidence="9" type="ORF">H4R34_002330</name>
</gene>
<evidence type="ECO:0000256" key="7">
    <source>
        <dbReference type="SAM" id="MobiDB-lite"/>
    </source>
</evidence>
<dbReference type="AlphaFoldDB" id="A0A9W8B9P5"/>
<accession>A0A9W8B9P5</accession>
<keyword evidence="3 6" id="KW-0507">mRNA processing</keyword>
<evidence type="ECO:0000256" key="5">
    <source>
        <dbReference type="ARBA" id="ARBA00023242"/>
    </source>
</evidence>
<dbReference type="InterPro" id="IPR036866">
    <property type="entry name" value="RibonucZ/Hydroxyglut_hydro"/>
</dbReference>
<dbReference type="GO" id="GO:0003723">
    <property type="term" value="F:RNA binding"/>
    <property type="evidence" value="ECO:0007669"/>
    <property type="project" value="UniProtKB-KW"/>
</dbReference>
<sequence>MASYVQFTALSGAKNDDPRCYLLEIDSVRILLDCGTTDTLHGAATDSLRQLAPKVDVVLLAHPTVEHLGAYVYAYTHLGLRCPVYATLPVQNMGSLTVKDMLLSRRDTEAFDQLTLADVDASFKHVDALRYHEPKPLTGKCQGIVLTAYSAGHTIGGTMWQIVTDTEKIVYAVDYNHMRDRHLGGSVILNQGVVLDALSRPSLLITDARNATVAVPPRKLRDVAFKEALVRTLEAGHNVLIPTDSAARVLELAYMVDQIWSRYRLTFPVFFLSHRSYRTIAYAKSMLEWMSDALTRKFASSREHPFDFKRITFAHRREEVDRVPGPKLVLASGESLETGFARQLLPQWVTDPQNLLLLCSRGSGRSLTRTLYQAWAAAAPPHEPGHDPGAAPLDMTQTMDIKAKVRLQGTELADYLAQERQRKEQEASQAALSARNKALLDKDESDDSDVEIDDTDLEQLLFRDYDLFIKDPTWLGGRYHTDQTFRMFPYIERRKRFDDYGEVIDPTQYAQESLVVEDGVLVHGAARPANTGERDGQLTGENGEGEDEPPFKYVTHQEVVHFQCQVQFLDFEGLADGRSTTNILNQWGAKKIVLVHGDVDSTAYLAQVCLTSDQITSDVYTPEIDEPIKVSSGSKTFEVTLTDALFSALKFTRHGDYEFARLLGTIKLEAGQVHPAMDLVTHPGAQPWRPPVCIGDARLSHLQRLLQRQGFEAAFKEEGVLVVNDKVAVRKTDKGHLLVEGFLSPDYYRVRRLVYRLHAIC</sequence>
<dbReference type="InterPro" id="IPR027075">
    <property type="entry name" value="CPSF2"/>
</dbReference>
<comment type="similarity">
    <text evidence="2 6">Belongs to the metallo-beta-lactamase superfamily. RNA-metabolizing metallo-beta-lactamase-like family. CPSF2/YSH1 subfamily.</text>
</comment>
<feature type="region of interest" description="Disordered" evidence="7">
    <location>
        <begin position="527"/>
        <end position="548"/>
    </location>
</feature>
<keyword evidence="5 6" id="KW-0539">Nucleus</keyword>
<dbReference type="Pfam" id="PF13299">
    <property type="entry name" value="CPSF100_C"/>
    <property type="match status" value="1"/>
</dbReference>
<dbReference type="GO" id="GO:0006398">
    <property type="term" value="P:mRNA 3'-end processing by stem-loop binding and cleavage"/>
    <property type="evidence" value="ECO:0007669"/>
    <property type="project" value="InterPro"/>
</dbReference>
<dbReference type="SMART" id="SM01027">
    <property type="entry name" value="Beta-Casp"/>
    <property type="match status" value="1"/>
</dbReference>
<evidence type="ECO:0000256" key="3">
    <source>
        <dbReference type="ARBA" id="ARBA00022664"/>
    </source>
</evidence>
<dbReference type="InterPro" id="IPR001279">
    <property type="entry name" value="Metallo-B-lactamas"/>
</dbReference>
<keyword evidence="4 6" id="KW-0694">RNA-binding</keyword>
<keyword evidence="10" id="KW-1185">Reference proteome</keyword>
<comment type="caution">
    <text evidence="9">The sequence shown here is derived from an EMBL/GenBank/DDBJ whole genome shotgun (WGS) entry which is preliminary data.</text>
</comment>
<proteinExistence type="inferred from homology"/>
<name>A0A9W8B9P5_9FUNG</name>
<dbReference type="Gene3D" id="3.60.15.10">
    <property type="entry name" value="Ribonuclease Z/Hydroxyacylglutathione hydrolase-like"/>
    <property type="match status" value="1"/>
</dbReference>
<dbReference type="Pfam" id="PF16661">
    <property type="entry name" value="Lactamase_B_6"/>
    <property type="match status" value="1"/>
</dbReference>
<dbReference type="InterPro" id="IPR011108">
    <property type="entry name" value="RMMBL"/>
</dbReference>
<evidence type="ECO:0000313" key="9">
    <source>
        <dbReference type="EMBL" id="KAJ1980785.1"/>
    </source>
</evidence>
<organism evidence="9 10">
    <name type="scientific">Dimargaris verticillata</name>
    <dbReference type="NCBI Taxonomy" id="2761393"/>
    <lineage>
        <taxon>Eukaryota</taxon>
        <taxon>Fungi</taxon>
        <taxon>Fungi incertae sedis</taxon>
        <taxon>Zoopagomycota</taxon>
        <taxon>Kickxellomycotina</taxon>
        <taxon>Dimargaritomycetes</taxon>
        <taxon>Dimargaritales</taxon>
        <taxon>Dimargaritaceae</taxon>
        <taxon>Dimargaris</taxon>
    </lineage>
</organism>
<comment type="subcellular location">
    <subcellularLocation>
        <location evidence="1 6">Nucleus</location>
    </subcellularLocation>
</comment>
<feature type="domain" description="Beta-Casp" evidence="8">
    <location>
        <begin position="249"/>
        <end position="367"/>
    </location>
</feature>
<dbReference type="PANTHER" id="PTHR45922:SF1">
    <property type="entry name" value="CLEAVAGE AND POLYADENYLATION SPECIFICITY FACTOR SUBUNIT 2"/>
    <property type="match status" value="1"/>
</dbReference>
<dbReference type="InterPro" id="IPR022712">
    <property type="entry name" value="Beta_Casp"/>
</dbReference>
<dbReference type="InterPro" id="IPR035639">
    <property type="entry name" value="CPSF2_MBL"/>
</dbReference>
<evidence type="ECO:0000256" key="4">
    <source>
        <dbReference type="ARBA" id="ARBA00022884"/>
    </source>
</evidence>
<reference evidence="9" key="1">
    <citation type="submission" date="2022-07" db="EMBL/GenBank/DDBJ databases">
        <title>Phylogenomic reconstructions and comparative analyses of Kickxellomycotina fungi.</title>
        <authorList>
            <person name="Reynolds N.K."/>
            <person name="Stajich J.E."/>
            <person name="Barry K."/>
            <person name="Grigoriev I.V."/>
            <person name="Crous P."/>
            <person name="Smith M.E."/>
        </authorList>
    </citation>
    <scope>NUCLEOTIDE SEQUENCE</scope>
    <source>
        <strain evidence="9">RSA 567</strain>
    </source>
</reference>
<dbReference type="FunFam" id="3.60.15.10:FF:000008">
    <property type="entry name" value="Cleavage and polyadenylation specificity factor subunit 2"/>
    <property type="match status" value="1"/>
</dbReference>
<dbReference type="SUPFAM" id="SSF56281">
    <property type="entry name" value="Metallo-hydrolase/oxidoreductase"/>
    <property type="match status" value="1"/>
</dbReference>
<dbReference type="PANTHER" id="PTHR45922">
    <property type="entry name" value="CLEAVAGE AND POLYADENYLATION SPECIFICITY FACTOR SUBUNIT 2"/>
    <property type="match status" value="1"/>
</dbReference>
<evidence type="ECO:0000256" key="2">
    <source>
        <dbReference type="ARBA" id="ARBA00010624"/>
    </source>
</evidence>
<evidence type="ECO:0000256" key="1">
    <source>
        <dbReference type="ARBA" id="ARBA00004123"/>
    </source>
</evidence>
<dbReference type="EMBL" id="JANBQB010000153">
    <property type="protein sequence ID" value="KAJ1980785.1"/>
    <property type="molecule type" value="Genomic_DNA"/>
</dbReference>
<dbReference type="OrthoDB" id="64353at2759"/>
<evidence type="ECO:0000256" key="6">
    <source>
        <dbReference type="RuleBase" id="RU365006"/>
    </source>
</evidence>
<dbReference type="Proteomes" id="UP001151582">
    <property type="component" value="Unassembled WGS sequence"/>
</dbReference>
<dbReference type="GO" id="GO:0005847">
    <property type="term" value="C:mRNA cleavage and polyadenylation specificity factor complex"/>
    <property type="evidence" value="ECO:0007669"/>
    <property type="project" value="InterPro"/>
</dbReference>
<dbReference type="CDD" id="cd16293">
    <property type="entry name" value="CPSF2-like_MBL-fold"/>
    <property type="match status" value="1"/>
</dbReference>
<evidence type="ECO:0000313" key="10">
    <source>
        <dbReference type="Proteomes" id="UP001151582"/>
    </source>
</evidence>
<evidence type="ECO:0000259" key="8">
    <source>
        <dbReference type="SMART" id="SM01027"/>
    </source>
</evidence>
<protein>
    <recommendedName>
        <fullName evidence="6">Cleavage and polyadenylation specificity factor subunit 2</fullName>
    </recommendedName>
    <alternativeName>
        <fullName evidence="6">Cleavage and polyadenylation specificity factor 100 kDa subunit</fullName>
    </alternativeName>
</protein>
<dbReference type="Pfam" id="PF10996">
    <property type="entry name" value="Beta-Casp"/>
    <property type="match status" value="1"/>
</dbReference>
<dbReference type="InterPro" id="IPR025069">
    <property type="entry name" value="Cpsf2_C"/>
</dbReference>